<gene>
    <name evidence="1" type="ORF">KTAU_11880</name>
</gene>
<evidence type="ECO:0000313" key="2">
    <source>
        <dbReference type="Proteomes" id="UP000334820"/>
    </source>
</evidence>
<reference evidence="1 2" key="1">
    <citation type="journal article" date="2019" name="Int. J. Syst. Evol. Microbiol.">
        <title>Thermogemmatispora aurantia sp. nov. and Thermogemmatispora argillosa sp. nov., within the class Ktedonobacteria, and emended description of the genus Thermogemmatispora.</title>
        <authorList>
            <person name="Zheng Y."/>
            <person name="Wang C.M."/>
            <person name="Sakai Y."/>
            <person name="Abe K."/>
            <person name="Yokota A."/>
            <person name="Yabe S."/>
        </authorList>
    </citation>
    <scope>NUCLEOTIDE SEQUENCE [LARGE SCALE GENOMIC DNA]</scope>
    <source>
        <strain evidence="1 2">A1-2</strain>
    </source>
</reference>
<comment type="caution">
    <text evidence="1">The sequence shown here is derived from an EMBL/GenBank/DDBJ whole genome shotgun (WGS) entry which is preliminary data.</text>
</comment>
<dbReference type="Proteomes" id="UP000334820">
    <property type="component" value="Unassembled WGS sequence"/>
</dbReference>
<accession>A0A5J4K779</accession>
<proteinExistence type="predicted"/>
<dbReference type="EMBL" id="BKZV01000001">
    <property type="protein sequence ID" value="GER82551.1"/>
    <property type="molecule type" value="Genomic_DNA"/>
</dbReference>
<keyword evidence="2" id="KW-1185">Reference proteome</keyword>
<organism evidence="1 2">
    <name type="scientific">Thermogemmatispora aurantia</name>
    <dbReference type="NCBI Taxonomy" id="2045279"/>
    <lineage>
        <taxon>Bacteria</taxon>
        <taxon>Bacillati</taxon>
        <taxon>Chloroflexota</taxon>
        <taxon>Ktedonobacteria</taxon>
        <taxon>Thermogemmatisporales</taxon>
        <taxon>Thermogemmatisporaceae</taxon>
        <taxon>Thermogemmatispora</taxon>
    </lineage>
</organism>
<evidence type="ECO:0000313" key="1">
    <source>
        <dbReference type="EMBL" id="GER82551.1"/>
    </source>
</evidence>
<name>A0A5J4K779_9CHLR</name>
<protein>
    <submittedName>
        <fullName evidence="1">Uncharacterized protein</fullName>
    </submittedName>
</protein>
<sequence>MWPISSNAISVTCIPPLPPLPAKLVGWPDSLSALFNYDNYRSLWRSFAQPPVVQSLPPQRTSNAAR</sequence>
<dbReference type="AlphaFoldDB" id="A0A5J4K779"/>